<dbReference type="OrthoDB" id="250654at2759"/>
<protein>
    <submittedName>
        <fullName evidence="2">Uncharacterized protein</fullName>
    </submittedName>
</protein>
<evidence type="ECO:0000313" key="2">
    <source>
        <dbReference type="EMBL" id="RNF25561.1"/>
    </source>
</evidence>
<dbReference type="GeneID" id="40315852"/>
<gene>
    <name evidence="2" type="ORF">Tco025E_02241</name>
</gene>
<feature type="compositionally biased region" description="Acidic residues" evidence="1">
    <location>
        <begin position="291"/>
        <end position="302"/>
    </location>
</feature>
<dbReference type="AlphaFoldDB" id="A0A3R7N543"/>
<feature type="compositionally biased region" description="Basic residues" evidence="1">
    <location>
        <begin position="205"/>
        <end position="218"/>
    </location>
</feature>
<feature type="region of interest" description="Disordered" evidence="1">
    <location>
        <begin position="152"/>
        <end position="220"/>
    </location>
</feature>
<organism evidence="2 3">
    <name type="scientific">Trypanosoma conorhini</name>
    <dbReference type="NCBI Taxonomy" id="83891"/>
    <lineage>
        <taxon>Eukaryota</taxon>
        <taxon>Discoba</taxon>
        <taxon>Euglenozoa</taxon>
        <taxon>Kinetoplastea</taxon>
        <taxon>Metakinetoplastina</taxon>
        <taxon>Trypanosomatida</taxon>
        <taxon>Trypanosomatidae</taxon>
        <taxon>Trypanosoma</taxon>
    </lineage>
</organism>
<dbReference type="PANTHER" id="PTHR41747:SF1">
    <property type="entry name" value="CHROMOSOME UNDETERMINED SCAFFOLD_128, WHOLE GENOME SHOTGUN SEQUENCE"/>
    <property type="match status" value="1"/>
</dbReference>
<feature type="region of interest" description="Disordered" evidence="1">
    <location>
        <begin position="276"/>
        <end position="348"/>
    </location>
</feature>
<accession>A0A3R7N543</accession>
<proteinExistence type="predicted"/>
<dbReference type="Proteomes" id="UP000284403">
    <property type="component" value="Unassembled WGS sequence"/>
</dbReference>
<dbReference type="EMBL" id="MKKU01000083">
    <property type="protein sequence ID" value="RNF25561.1"/>
    <property type="molecule type" value="Genomic_DNA"/>
</dbReference>
<evidence type="ECO:0000256" key="1">
    <source>
        <dbReference type="SAM" id="MobiDB-lite"/>
    </source>
</evidence>
<dbReference type="PANTHER" id="PTHR41747">
    <property type="entry name" value="CHROMOSOME UNDETERMINED SCAFFOLD_128, WHOLE GENOME SHOTGUN SEQUENCE"/>
    <property type="match status" value="1"/>
</dbReference>
<dbReference type="RefSeq" id="XP_029230767.1">
    <property type="nucleotide sequence ID" value="XM_029369170.1"/>
</dbReference>
<reference evidence="2 3" key="1">
    <citation type="journal article" date="2018" name="BMC Genomics">
        <title>Genomic comparison of Trypanosoma conorhini and Trypanosoma rangeli to Trypanosoma cruzi strains of high and low virulence.</title>
        <authorList>
            <person name="Bradwell K.R."/>
            <person name="Koparde V.N."/>
            <person name="Matveyev A.V."/>
            <person name="Serrano M.G."/>
            <person name="Alves J.M."/>
            <person name="Parikh H."/>
            <person name="Huang B."/>
            <person name="Lee V."/>
            <person name="Espinosa-Alvarez O."/>
            <person name="Ortiz P.A."/>
            <person name="Costa-Martins A.G."/>
            <person name="Teixeira M.M."/>
            <person name="Buck G.A."/>
        </authorList>
    </citation>
    <scope>NUCLEOTIDE SEQUENCE [LARGE SCALE GENOMIC DNA]</scope>
    <source>
        <strain evidence="2 3">025E</strain>
    </source>
</reference>
<sequence length="468" mass="51325">MESYKDVILSQAPAMYGKTGKDTGVLMENYKGILLCARPTNLPFGPSAQLRGETVEAGVLLTSGGGAPPAFVPGGATESQPGLGPSVEDRAVMERNHRRRLENYKVQRANACTVLTRHRRWLRSFADQVRRMKNDEIQREIELAKRAEQIRQQQAQKRAEAASGGPYSAAEAAPTSREQQQQQQQQHEDEEKRAAAAAERAAAEKKKKAAAKKKRKPKWALTEDEALEDELADADELLDFAKNLDYEKFINDYEVAGALAIMRERVEEIARENNWSRETVERAASESVAGDLDEDEDEEEEAGRDGTASGMEAPRGEAPALKQGISTAAARRAAPRHAAQHTEGWNNSTSVGGVLKRAIFRDTLLLAERILASSVSMQKIHTKYSLARLLQKCVLNGSDATEAMQKPSIGGSRGLDEAPRVVKVQPEATGLEPGGENTDAGAQRVLVAMQRSKERTQGLPYLYRCPAI</sequence>
<keyword evidence="3" id="KW-1185">Reference proteome</keyword>
<evidence type="ECO:0000313" key="3">
    <source>
        <dbReference type="Proteomes" id="UP000284403"/>
    </source>
</evidence>
<name>A0A3R7N543_9TRYP</name>
<comment type="caution">
    <text evidence="2">The sequence shown here is derived from an EMBL/GenBank/DDBJ whole genome shotgun (WGS) entry which is preliminary data.</text>
</comment>